<dbReference type="Gene3D" id="2.130.10.10">
    <property type="entry name" value="YVTN repeat-like/Quinoprotein amine dehydrogenase"/>
    <property type="match status" value="3"/>
</dbReference>
<dbReference type="Pfam" id="PF01650">
    <property type="entry name" value="Peptidase_C13"/>
    <property type="match status" value="1"/>
</dbReference>
<dbReference type="PANTHER" id="PTHR43547:SF2">
    <property type="entry name" value="HYBRID SIGNAL TRANSDUCTION HISTIDINE KINASE C"/>
    <property type="match status" value="1"/>
</dbReference>
<keyword evidence="4" id="KW-1185">Reference proteome</keyword>
<dbReference type="InterPro" id="IPR011110">
    <property type="entry name" value="Reg_prop"/>
</dbReference>
<dbReference type="InterPro" id="IPR015943">
    <property type="entry name" value="WD40/YVTN_repeat-like_dom_sf"/>
</dbReference>
<dbReference type="RefSeq" id="WP_186441700.1">
    <property type="nucleotide sequence ID" value="NZ_LT828563.1"/>
</dbReference>
<keyword evidence="2" id="KW-0732">Signal</keyword>
<dbReference type="PANTHER" id="PTHR43547">
    <property type="entry name" value="TWO-COMPONENT HISTIDINE KINASE"/>
    <property type="match status" value="1"/>
</dbReference>
<dbReference type="GO" id="GO:0000155">
    <property type="term" value="F:phosphorelay sensor kinase activity"/>
    <property type="evidence" value="ECO:0007669"/>
    <property type="project" value="TreeGrafter"/>
</dbReference>
<reference evidence="3 4" key="1">
    <citation type="submission" date="2017-03" db="EMBL/GenBank/DDBJ databases">
        <authorList>
            <person name="Afonso C.L."/>
            <person name="Miller P.J."/>
            <person name="Scott M.A."/>
            <person name="Spackman E."/>
            <person name="Goraichik I."/>
            <person name="Dimitrov K.M."/>
            <person name="Suarez D.L."/>
            <person name="Swayne D.E."/>
        </authorList>
    </citation>
    <scope>NUCLEOTIDE SEQUENCE [LARGE SCALE GENOMIC DNA]</scope>
    <source>
        <strain evidence="3">PRJEB14757</strain>
    </source>
</reference>
<evidence type="ECO:0000313" key="4">
    <source>
        <dbReference type="Proteomes" id="UP000191931"/>
    </source>
</evidence>
<name>A0A1W1HDV0_9BACT</name>
<dbReference type="SUPFAM" id="SSF63829">
    <property type="entry name" value="Calcium-dependent phosphotriesterase"/>
    <property type="match status" value="3"/>
</dbReference>
<dbReference type="GO" id="GO:0006508">
    <property type="term" value="P:proteolysis"/>
    <property type="evidence" value="ECO:0007669"/>
    <property type="project" value="InterPro"/>
</dbReference>
<protein>
    <submittedName>
        <fullName evidence="3">Two-component system sensor histidine kinase/response regulator</fullName>
    </submittedName>
</protein>
<dbReference type="Proteomes" id="UP000191931">
    <property type="component" value="Unassembled WGS sequence"/>
</dbReference>
<keyword evidence="3" id="KW-0808">Transferase</keyword>
<proteinExistence type="predicted"/>
<sequence length="1252" mass="136601">MRINAMNNIHSPRRLSFKKLCIVIAFSFMVASVSVSCAGDLFIDPSAPFVELGGKVSLSVTNANGSVKWKAFKGEIEQTGNVVTYKAPDKVTVDGVSAMDSAGNIGTIKITVQEKKYIDELFSRENANWEIFTNRSYIFSIILSDDGTTLWVGTIGGLEERNAHTGALKRVYINQDGLPDNWVFSLASDGQGGLWVGTWGGGLAHHLSDGTWEVFDEESSDLPDNWVSSLQSDNQGGLWVGTKEGGFAHRLSDGTWEVFDEDNSDLSDNYVLSLLSDGKGGIWVGTSGGLTHRLSDGRWEMFDEDNSDLPDNYPRSLLSDGQGGLWVGTYGGLAHRLSEGTWEVFDEENSDLPDNWVSSLQSDNQGGIWVGTSGGLAHRLSDGTWEVFDEDNSDLPDNLVWSLQSNGQGGLWVGTFRDGLVHRLSDGTWEVFDNSDLPEKDVASLQFDGQGGLWVGTSGGLAHRLSDGSWEVFDEENSDLPDNDVLSLLSDVQGGIWVGTWDGLAHRLSDGSWEVFDKDNSDLPDNDVDSLLSDGQGGIWVGTGDGLAHLLSDGSWEVLDEENSDLPDNDVQSLLSDVQGGIWVGTWDGLAHRLSDGSWEVFDEDNSALPDNSVWSLLSDGQGGIWVGTWGGGLAHRLSDGSWEVFDEDNSDLPDNYVGSLLSDGQGGLWVGTWGGGLAHRLSDGIWEVFDEDNSDLPDNDVQSLLSDGQGGLWVGTGLGGLAHLTYHSGTIDDEQYLTGNRAAIIIAGGGNTDDNILWDTTQSICNYTYKMLNRRGFLNTDIHYISPHPFADFDGDGLNDRIVDAPKPARQLTLADIQDAFDWAKTKRELNQPLYIFFTDHGGDNRLLLSWGDVYLEAAELNTMLDDYQQATGNKVILVIDACHSGTLVESLAAPGRAIISSTDDGLAYFDRYDDQSFSYFVTKGLFKGMNFAEAFDYATNLQKRLLGKLSEYATVAGDEAGSFSQEPQYDDNGDGFYSSDEGEWLKQVAINGSVTIGDITLQVTPLIDSGMVSGLNSTQIPLKAEASLSAGKVERVWSVIRPPQMDILVDDTGIPLLAFPKTDMTASKTEENAWEGSYDGFIYNGEYEVTFYAQDNEGNIESSDSIKLTVADGMVCPPKASLAVNAEKAIYQTGEALTISVTEHLAYGYDLYVALFLPDGQFMALKSPIKDSNGLQQLEYNQIYWGDRWMDMHRDMGRSVNVIDTLLPQEKLSAGQYCLYAALIPQGQDLINAVGKGFFVLDGVCFEIMD</sequence>
<feature type="signal peptide" evidence="2">
    <location>
        <begin position="1"/>
        <end position="38"/>
    </location>
</feature>
<evidence type="ECO:0000256" key="1">
    <source>
        <dbReference type="ARBA" id="ARBA00022553"/>
    </source>
</evidence>
<dbReference type="Gene3D" id="3.40.50.1460">
    <property type="match status" value="1"/>
</dbReference>
<dbReference type="InterPro" id="IPR001096">
    <property type="entry name" value="Peptidase_C13"/>
</dbReference>
<dbReference type="STRING" id="1246637.MTBBW1_2370007"/>
<feature type="chain" id="PRO_5013388893" evidence="2">
    <location>
        <begin position="39"/>
        <end position="1252"/>
    </location>
</feature>
<dbReference type="Pfam" id="PF07494">
    <property type="entry name" value="Reg_prop"/>
    <property type="match status" value="11"/>
</dbReference>
<dbReference type="AlphaFoldDB" id="A0A1W1HDV0"/>
<dbReference type="GO" id="GO:0008233">
    <property type="term" value="F:peptidase activity"/>
    <property type="evidence" value="ECO:0007669"/>
    <property type="project" value="InterPro"/>
</dbReference>
<keyword evidence="3" id="KW-0418">Kinase</keyword>
<organism evidence="3 4">
    <name type="scientific">Desulfamplus magnetovallimortis</name>
    <dbReference type="NCBI Taxonomy" id="1246637"/>
    <lineage>
        <taxon>Bacteria</taxon>
        <taxon>Pseudomonadati</taxon>
        <taxon>Thermodesulfobacteriota</taxon>
        <taxon>Desulfobacteria</taxon>
        <taxon>Desulfobacterales</taxon>
        <taxon>Desulfobacteraceae</taxon>
        <taxon>Desulfamplus</taxon>
    </lineage>
</organism>
<accession>A0A1W1HDV0</accession>
<evidence type="ECO:0000313" key="3">
    <source>
        <dbReference type="EMBL" id="SLM30674.1"/>
    </source>
</evidence>
<gene>
    <name evidence="3" type="ORF">MTBBW1_2370007</name>
</gene>
<keyword evidence="1" id="KW-0597">Phosphoprotein</keyword>
<evidence type="ECO:0000256" key="2">
    <source>
        <dbReference type="SAM" id="SignalP"/>
    </source>
</evidence>
<dbReference type="EMBL" id="FWEV01000154">
    <property type="protein sequence ID" value="SLM30674.1"/>
    <property type="molecule type" value="Genomic_DNA"/>
</dbReference>